<evidence type="ECO:0000313" key="3">
    <source>
        <dbReference type="EMBL" id="MEQ4485067.1"/>
    </source>
</evidence>
<evidence type="ECO:0000313" key="4">
    <source>
        <dbReference type="Proteomes" id="UP001493487"/>
    </source>
</evidence>
<dbReference type="Pfam" id="PF03009">
    <property type="entry name" value="GDPD"/>
    <property type="match status" value="1"/>
</dbReference>
<keyword evidence="1" id="KW-0472">Membrane</keyword>
<keyword evidence="1" id="KW-0812">Transmembrane</keyword>
<dbReference type="PROSITE" id="PS51704">
    <property type="entry name" value="GP_PDE"/>
    <property type="match status" value="1"/>
</dbReference>
<keyword evidence="4" id="KW-1185">Reference proteome</keyword>
<dbReference type="Gene3D" id="3.20.20.190">
    <property type="entry name" value="Phosphatidylinositol (PI) phosphodiesterase"/>
    <property type="match status" value="1"/>
</dbReference>
<dbReference type="InterPro" id="IPR030395">
    <property type="entry name" value="GP_PDE_dom"/>
</dbReference>
<feature type="domain" description="GP-PDE" evidence="2">
    <location>
        <begin position="47"/>
        <end position="286"/>
    </location>
</feature>
<dbReference type="EMBL" id="JASKHM010000013">
    <property type="protein sequence ID" value="MEQ4485067.1"/>
    <property type="molecule type" value="Genomic_DNA"/>
</dbReference>
<gene>
    <name evidence="3" type="ORF">QJS35_22005</name>
</gene>
<dbReference type="PANTHER" id="PTHR46211:SF7">
    <property type="entry name" value="GLYCEROPHOSPHODIESTER PHOSPHODIESTERASE"/>
    <property type="match status" value="1"/>
</dbReference>
<comment type="caution">
    <text evidence="3">The sequence shown here is derived from an EMBL/GenBank/DDBJ whole genome shotgun (WGS) entry which is preliminary data.</text>
</comment>
<accession>A0ABV1KYH6</accession>
<organism evidence="3 4">
    <name type="scientific">Cohnella silvisoli</name>
    <dbReference type="NCBI Taxonomy" id="2873699"/>
    <lineage>
        <taxon>Bacteria</taxon>
        <taxon>Bacillati</taxon>
        <taxon>Bacillota</taxon>
        <taxon>Bacilli</taxon>
        <taxon>Bacillales</taxon>
        <taxon>Paenibacillaceae</taxon>
        <taxon>Cohnella</taxon>
    </lineage>
</organism>
<dbReference type="Proteomes" id="UP001493487">
    <property type="component" value="Unassembled WGS sequence"/>
</dbReference>
<evidence type="ECO:0000256" key="1">
    <source>
        <dbReference type="SAM" id="Phobius"/>
    </source>
</evidence>
<keyword evidence="1" id="KW-1133">Transmembrane helix</keyword>
<evidence type="ECO:0000259" key="2">
    <source>
        <dbReference type="PROSITE" id="PS51704"/>
    </source>
</evidence>
<feature type="transmembrane region" description="Helical" evidence="1">
    <location>
        <begin position="12"/>
        <end position="31"/>
    </location>
</feature>
<dbReference type="SUPFAM" id="SSF51695">
    <property type="entry name" value="PLC-like phosphodiesterases"/>
    <property type="match status" value="1"/>
</dbReference>
<dbReference type="PANTHER" id="PTHR46211">
    <property type="entry name" value="GLYCEROPHOSPHORYL DIESTER PHOSPHODIESTERASE"/>
    <property type="match status" value="1"/>
</dbReference>
<dbReference type="CDD" id="cd08601">
    <property type="entry name" value="GDPD_SaGlpQ_like"/>
    <property type="match status" value="1"/>
</dbReference>
<sequence>MWRKLAVSRGYIYAIHGFLICSLTGLIISILERDIRINNLLPEEHKIAIVAHRGSSGYAPECTLSAYRLGVNMKADYIEIDLRQTLDGELIAMHDETVNRTTNGSGAVKNMTLAEIKALDAGSWYNETEFVDEKVPTLREIFEAFGKDTHYMLETKAPEENSGLEEKVWALVKEFELTDHVAIQSFSKESLLKFRERSNNVPLFQLFWYDRPAQISEALLEEISAYANGIGANFLRINENYVRKVKQAGLLMYPYTVNHKANMTKAVRWGVDGVHTDYPDRFKEVVDKMIIIR</sequence>
<name>A0ABV1KYH6_9BACL</name>
<dbReference type="RefSeq" id="WP_232184726.1">
    <property type="nucleotide sequence ID" value="NZ_JAIOAP010000003.1"/>
</dbReference>
<dbReference type="InterPro" id="IPR017946">
    <property type="entry name" value="PLC-like_Pdiesterase_TIM-brl"/>
</dbReference>
<reference evidence="3 4" key="1">
    <citation type="journal article" date="2023" name="Genome Announc.">
        <title>Pan-Genome Analyses of the Genus Cohnella and Proposal of the Novel Species Cohnella silvisoli sp. nov., Isolated from Forest Soil.</title>
        <authorList>
            <person name="Wang C."/>
            <person name="Mao L."/>
            <person name="Bao G."/>
            <person name="Zhu H."/>
        </authorList>
    </citation>
    <scope>NUCLEOTIDE SEQUENCE [LARGE SCALE GENOMIC DNA]</scope>
    <source>
        <strain evidence="3 4">NL03-T5-1</strain>
    </source>
</reference>
<protein>
    <submittedName>
        <fullName evidence="3">Glycerophosphodiester phosphodiesterase</fullName>
    </submittedName>
</protein>
<proteinExistence type="predicted"/>